<gene>
    <name evidence="7" type="ORF">LAZ67_20000468</name>
</gene>
<evidence type="ECO:0000256" key="5">
    <source>
        <dbReference type="ARBA" id="ARBA00022989"/>
    </source>
</evidence>
<evidence type="ECO:0000256" key="1">
    <source>
        <dbReference type="ARBA" id="ARBA00004141"/>
    </source>
</evidence>
<dbReference type="InterPro" id="IPR002794">
    <property type="entry name" value="DUF92_TMEM19"/>
</dbReference>
<dbReference type="Proteomes" id="UP001235939">
    <property type="component" value="Chromosome 20"/>
</dbReference>
<evidence type="ECO:0000256" key="6">
    <source>
        <dbReference type="ARBA" id="ARBA00023136"/>
    </source>
</evidence>
<dbReference type="PANTHER" id="PTHR13353">
    <property type="entry name" value="TRANSMEMBRANE PROTEIN 19"/>
    <property type="match status" value="1"/>
</dbReference>
<accession>A0ABY6LK72</accession>
<reference evidence="7 8" key="1">
    <citation type="submission" date="2022-01" db="EMBL/GenBank/DDBJ databases">
        <title>A chromosomal length assembly of Cordylochernes scorpioides.</title>
        <authorList>
            <person name="Zeh D."/>
            <person name="Zeh J."/>
        </authorList>
    </citation>
    <scope>NUCLEOTIDE SEQUENCE [LARGE SCALE GENOMIC DNA]</scope>
    <source>
        <strain evidence="7">IN4F17</strain>
        <tissue evidence="7">Whole Body</tissue>
    </source>
</reference>
<evidence type="ECO:0000256" key="3">
    <source>
        <dbReference type="ARBA" id="ARBA00014258"/>
    </source>
</evidence>
<name>A0ABY6LK72_9ARAC</name>
<keyword evidence="8" id="KW-1185">Reference proteome</keyword>
<sequence length="236" mass="24266">MWVISLPQFIHNARQFYDHYHRSGSTILCGVVGGQRTWVQVFCNGGVAAGWALGYLALRGPGERPVDFSTDPLGSWLVLAVLSSVASACGDTWASELGSVASPAAPRLLTTLEPVPRGTNGGVSLAGLAFSALGGLTVGASHYAVLCLAGVAPASQCWLVGMGTLAGLLGSLVDSLLGATLQFSGVETKTGRVVDRPGPGVRWVCGRALLDNHAVNLVSSAITSVLVPCLAASFYS</sequence>
<evidence type="ECO:0000256" key="4">
    <source>
        <dbReference type="ARBA" id="ARBA00022692"/>
    </source>
</evidence>
<comment type="similarity">
    <text evidence="2">Belongs to the TMEM19 family.</text>
</comment>
<dbReference type="Pfam" id="PF01940">
    <property type="entry name" value="DUF92"/>
    <property type="match status" value="1"/>
</dbReference>
<organism evidence="7 8">
    <name type="scientific">Cordylochernes scorpioides</name>
    <dbReference type="NCBI Taxonomy" id="51811"/>
    <lineage>
        <taxon>Eukaryota</taxon>
        <taxon>Metazoa</taxon>
        <taxon>Ecdysozoa</taxon>
        <taxon>Arthropoda</taxon>
        <taxon>Chelicerata</taxon>
        <taxon>Arachnida</taxon>
        <taxon>Pseudoscorpiones</taxon>
        <taxon>Cheliferoidea</taxon>
        <taxon>Chernetidae</taxon>
        <taxon>Cordylochernes</taxon>
    </lineage>
</organism>
<protein>
    <recommendedName>
        <fullName evidence="3">Transmembrane protein 19</fullName>
    </recommendedName>
</protein>
<keyword evidence="4" id="KW-0812">Transmembrane</keyword>
<proteinExistence type="inferred from homology"/>
<comment type="subcellular location">
    <subcellularLocation>
        <location evidence="1">Membrane</location>
        <topology evidence="1">Multi-pass membrane protein</topology>
    </subcellularLocation>
</comment>
<keyword evidence="6" id="KW-0472">Membrane</keyword>
<evidence type="ECO:0000313" key="7">
    <source>
        <dbReference type="EMBL" id="UYV81249.1"/>
    </source>
</evidence>
<evidence type="ECO:0000256" key="2">
    <source>
        <dbReference type="ARBA" id="ARBA00009012"/>
    </source>
</evidence>
<dbReference type="PANTHER" id="PTHR13353:SF5">
    <property type="entry name" value="TRANSMEMBRANE PROTEIN 19"/>
    <property type="match status" value="1"/>
</dbReference>
<keyword evidence="5" id="KW-1133">Transmembrane helix</keyword>
<evidence type="ECO:0000313" key="8">
    <source>
        <dbReference type="Proteomes" id="UP001235939"/>
    </source>
</evidence>
<dbReference type="EMBL" id="CP092882">
    <property type="protein sequence ID" value="UYV81249.1"/>
    <property type="molecule type" value="Genomic_DNA"/>
</dbReference>